<dbReference type="Gene3D" id="3.40.718.10">
    <property type="entry name" value="Isopropylmalate Dehydrogenase"/>
    <property type="match status" value="1"/>
</dbReference>
<dbReference type="InterPro" id="IPR003664">
    <property type="entry name" value="FA_synthesis"/>
</dbReference>
<dbReference type="GO" id="GO:0006633">
    <property type="term" value="P:fatty acid biosynthetic process"/>
    <property type="evidence" value="ECO:0007669"/>
    <property type="project" value="UniProtKB-UniRule"/>
</dbReference>
<evidence type="ECO:0000256" key="8">
    <source>
        <dbReference type="ARBA" id="ARBA00024069"/>
    </source>
</evidence>
<evidence type="ECO:0000256" key="10">
    <source>
        <dbReference type="HAMAP-Rule" id="MF_00019"/>
    </source>
</evidence>
<reference evidence="11" key="1">
    <citation type="submission" date="2017-02" db="EMBL/GenBank/DDBJ databases">
        <title>Draft Genome Sequence of the Salt Water Bacterium Oceanospirillum linum ATCC 11336.</title>
        <authorList>
            <person name="Trachtenberg A.M."/>
            <person name="Carney J.G."/>
            <person name="Linnane J.D."/>
            <person name="Rheaume B.A."/>
            <person name="Pitts N.L."/>
            <person name="Mykles D.L."/>
            <person name="Maclea K.S."/>
        </authorList>
    </citation>
    <scope>NUCLEOTIDE SEQUENCE [LARGE SCALE GENOMIC DNA]</scope>
    <source>
        <strain evidence="11">ATCC 11336</strain>
    </source>
</reference>
<dbReference type="EC" id="2.3.1.274" evidence="8 10"/>
<dbReference type="Proteomes" id="UP000190064">
    <property type="component" value="Unassembled WGS sequence"/>
</dbReference>
<comment type="subunit">
    <text evidence="9 10">Homodimer. Probably interacts with PlsY.</text>
</comment>
<organism evidence="11 12">
    <name type="scientific">Oceanospirillum linum</name>
    <dbReference type="NCBI Taxonomy" id="966"/>
    <lineage>
        <taxon>Bacteria</taxon>
        <taxon>Pseudomonadati</taxon>
        <taxon>Pseudomonadota</taxon>
        <taxon>Gammaproteobacteria</taxon>
        <taxon>Oceanospirillales</taxon>
        <taxon>Oceanospirillaceae</taxon>
        <taxon>Oceanospirillum</taxon>
    </lineage>
</organism>
<dbReference type="PANTHER" id="PTHR30100">
    <property type="entry name" value="FATTY ACID/PHOSPHOLIPID SYNTHESIS PROTEIN PLSX"/>
    <property type="match status" value="1"/>
</dbReference>
<keyword evidence="7 10" id="KW-1208">Phospholipid metabolism</keyword>
<name>A0A1T1HEV7_OCELI</name>
<dbReference type="GO" id="GO:0008654">
    <property type="term" value="P:phospholipid biosynthetic process"/>
    <property type="evidence" value="ECO:0007669"/>
    <property type="project" value="UniProtKB-KW"/>
</dbReference>
<dbReference type="PANTHER" id="PTHR30100:SF1">
    <property type="entry name" value="PHOSPHATE ACYLTRANSFERASE"/>
    <property type="match status" value="1"/>
</dbReference>
<keyword evidence="12" id="KW-1185">Reference proteome</keyword>
<accession>A0A1T1HEV7</accession>
<dbReference type="AlphaFoldDB" id="A0A1T1HEV7"/>
<dbReference type="SUPFAM" id="SSF53659">
    <property type="entry name" value="Isocitrate/Isopropylmalate dehydrogenase-like"/>
    <property type="match status" value="1"/>
</dbReference>
<dbReference type="InterPro" id="IPR012281">
    <property type="entry name" value="Phospholipid_synth_PlsX-like"/>
</dbReference>
<proteinExistence type="inferred from homology"/>
<dbReference type="NCBIfam" id="TIGR00182">
    <property type="entry name" value="plsX"/>
    <property type="match status" value="1"/>
</dbReference>
<sequence>MLVLIAIDAMGGDFGPRVAVPAALRALNKDPCLSVLLVGDLSTIRPLLPENSPLLNRIQFRHSDISVAMGDSAKHALRHQKGSSIHLAVQAVADQEADACVSAGNTGALAVISRYLLKMYPGVSRPAICSQLPVNGGECLMLDLGANLGCDADDLYQFALMGSAMAEVMQSKVSPSVGLLNVGEEELKGTELVREAADIMATSTAIRYEGFIEGSDIFSGQVDVIVCDGISGNTALKTSEGVVRFLFQQIRQGFRNTLYGRVVSILVRPVLKSIKRSLNPERYNGAVLLGLQGVVVKSHGAAEVEGFYRSILHATHAVRSGLCERVGDKVANRGADTSL</sequence>
<comment type="pathway">
    <text evidence="10">Lipid metabolism; phospholipid metabolism.</text>
</comment>
<dbReference type="PIRSF" id="PIRSF002465">
    <property type="entry name" value="Phsphlp_syn_PlsX"/>
    <property type="match status" value="1"/>
</dbReference>
<evidence type="ECO:0000313" key="12">
    <source>
        <dbReference type="Proteomes" id="UP000190064"/>
    </source>
</evidence>
<evidence type="ECO:0000313" key="11">
    <source>
        <dbReference type="EMBL" id="OOV88257.1"/>
    </source>
</evidence>
<keyword evidence="5 10" id="KW-0443">Lipid metabolism</keyword>
<comment type="function">
    <text evidence="10">Catalyzes the reversible formation of acyl-phosphate (acyl-PO(4)) from acyl-[acyl-carrier-protein] (acyl-ACP). This enzyme utilizes acyl-ACP as fatty acyl donor, but not acyl-CoA.</text>
</comment>
<dbReference type="EMBL" id="MTSD02000001">
    <property type="protein sequence ID" value="OOV88257.1"/>
    <property type="molecule type" value="Genomic_DNA"/>
</dbReference>
<evidence type="ECO:0000256" key="5">
    <source>
        <dbReference type="ARBA" id="ARBA00023098"/>
    </source>
</evidence>
<keyword evidence="6 10" id="KW-0594">Phospholipid biosynthesis</keyword>
<comment type="subcellular location">
    <subcellularLocation>
        <location evidence="10">Cytoplasm</location>
    </subcellularLocation>
    <text evidence="10">Associated with the membrane possibly through PlsY.</text>
</comment>
<evidence type="ECO:0000256" key="3">
    <source>
        <dbReference type="ARBA" id="ARBA00022516"/>
    </source>
</evidence>
<comment type="catalytic activity">
    <reaction evidence="1 10">
        <text>a fatty acyl-[ACP] + phosphate = an acyl phosphate + holo-[ACP]</text>
        <dbReference type="Rhea" id="RHEA:42292"/>
        <dbReference type="Rhea" id="RHEA-COMP:9685"/>
        <dbReference type="Rhea" id="RHEA-COMP:14125"/>
        <dbReference type="ChEBI" id="CHEBI:43474"/>
        <dbReference type="ChEBI" id="CHEBI:59918"/>
        <dbReference type="ChEBI" id="CHEBI:64479"/>
        <dbReference type="ChEBI" id="CHEBI:138651"/>
        <dbReference type="EC" id="2.3.1.274"/>
    </reaction>
</comment>
<dbReference type="GO" id="GO:0043811">
    <property type="term" value="F:phosphate:acyl-[acyl carrier protein] acyltransferase activity"/>
    <property type="evidence" value="ECO:0007669"/>
    <property type="project" value="UniProtKB-UniRule"/>
</dbReference>
<keyword evidence="4 10" id="KW-0808">Transferase</keyword>
<evidence type="ECO:0000256" key="6">
    <source>
        <dbReference type="ARBA" id="ARBA00023209"/>
    </source>
</evidence>
<dbReference type="UniPathway" id="UPA00085"/>
<evidence type="ECO:0000256" key="7">
    <source>
        <dbReference type="ARBA" id="ARBA00023264"/>
    </source>
</evidence>
<dbReference type="Pfam" id="PF02504">
    <property type="entry name" value="FA_synthesis"/>
    <property type="match status" value="1"/>
</dbReference>
<protein>
    <recommendedName>
        <fullName evidence="8 10">Phosphate acyltransferase</fullName>
        <ecNumber evidence="8 10">2.3.1.274</ecNumber>
    </recommendedName>
    <alternativeName>
        <fullName evidence="10">Acyl-ACP phosphotransacylase</fullName>
    </alternativeName>
    <alternativeName>
        <fullName evidence="10">Acyl-[acyl-carrier-protein]--phosphate acyltransferase</fullName>
    </alternativeName>
    <alternativeName>
        <fullName evidence="10">Phosphate-acyl-ACP acyltransferase</fullName>
    </alternativeName>
</protein>
<evidence type="ECO:0000256" key="2">
    <source>
        <dbReference type="ARBA" id="ARBA00022490"/>
    </source>
</evidence>
<gene>
    <name evidence="10" type="primary">plsX</name>
    <name evidence="11" type="ORF">BTA35_0201645</name>
</gene>
<evidence type="ECO:0000256" key="4">
    <source>
        <dbReference type="ARBA" id="ARBA00022679"/>
    </source>
</evidence>
<evidence type="ECO:0000256" key="9">
    <source>
        <dbReference type="ARBA" id="ARBA00046608"/>
    </source>
</evidence>
<keyword evidence="2 10" id="KW-0963">Cytoplasm</keyword>
<dbReference type="GO" id="GO:0005737">
    <property type="term" value="C:cytoplasm"/>
    <property type="evidence" value="ECO:0007669"/>
    <property type="project" value="UniProtKB-SubCell"/>
</dbReference>
<dbReference type="STRING" id="966.BTA35_0201645"/>
<comment type="caution">
    <text evidence="11">The sequence shown here is derived from an EMBL/GenBank/DDBJ whole genome shotgun (WGS) entry which is preliminary data.</text>
</comment>
<dbReference type="HAMAP" id="MF_00019">
    <property type="entry name" value="PlsX"/>
    <property type="match status" value="1"/>
</dbReference>
<evidence type="ECO:0000256" key="1">
    <source>
        <dbReference type="ARBA" id="ARBA00001232"/>
    </source>
</evidence>
<comment type="similarity">
    <text evidence="10">Belongs to the PlsX family.</text>
</comment>
<keyword evidence="3 10" id="KW-0444">Lipid biosynthesis</keyword>